<proteinExistence type="predicted"/>
<evidence type="ECO:0000313" key="2">
    <source>
        <dbReference type="Proteomes" id="UP000827872"/>
    </source>
</evidence>
<protein>
    <submittedName>
        <fullName evidence="1">Uncharacterized protein</fullName>
    </submittedName>
</protein>
<gene>
    <name evidence="1" type="ORF">K3G42_021980</name>
</gene>
<accession>A0ACB8G238</accession>
<comment type="caution">
    <text evidence="1">The sequence shown here is derived from an EMBL/GenBank/DDBJ whole genome shotgun (WGS) entry which is preliminary data.</text>
</comment>
<reference evidence="1" key="1">
    <citation type="submission" date="2021-08" db="EMBL/GenBank/DDBJ databases">
        <title>The first chromosome-level gecko genome reveals the dynamic sex chromosomes of Neotropical dwarf geckos (Sphaerodactylidae: Sphaerodactylus).</title>
        <authorList>
            <person name="Pinto B.J."/>
            <person name="Keating S.E."/>
            <person name="Gamble T."/>
        </authorList>
    </citation>
    <scope>NUCLEOTIDE SEQUENCE</scope>
    <source>
        <strain evidence="1">TG3544</strain>
    </source>
</reference>
<evidence type="ECO:0000313" key="1">
    <source>
        <dbReference type="EMBL" id="KAH8013781.1"/>
    </source>
</evidence>
<sequence length="108" mass="11758">MMASGDLLGDPSPGRAPLPRYEQLKEEQEQMLMQARVPVATTTVVHMGPQVYVSPARDHIVWSIFSTIYLNFCCLGAMALAFSVKARDRKLVGDHNGASSYGSTANSI</sequence>
<keyword evidence="2" id="KW-1185">Reference proteome</keyword>
<name>A0ACB8G238_9SAUR</name>
<dbReference type="Proteomes" id="UP000827872">
    <property type="component" value="Linkage Group LG02"/>
</dbReference>
<dbReference type="EMBL" id="CM037615">
    <property type="protein sequence ID" value="KAH8013781.1"/>
    <property type="molecule type" value="Genomic_DNA"/>
</dbReference>
<organism evidence="1 2">
    <name type="scientific">Sphaerodactylus townsendi</name>
    <dbReference type="NCBI Taxonomy" id="933632"/>
    <lineage>
        <taxon>Eukaryota</taxon>
        <taxon>Metazoa</taxon>
        <taxon>Chordata</taxon>
        <taxon>Craniata</taxon>
        <taxon>Vertebrata</taxon>
        <taxon>Euteleostomi</taxon>
        <taxon>Lepidosauria</taxon>
        <taxon>Squamata</taxon>
        <taxon>Bifurcata</taxon>
        <taxon>Gekkota</taxon>
        <taxon>Sphaerodactylidae</taxon>
        <taxon>Sphaerodactylus</taxon>
    </lineage>
</organism>